<feature type="region of interest" description="Disordered" evidence="1">
    <location>
        <begin position="121"/>
        <end position="142"/>
    </location>
</feature>
<evidence type="ECO:0000256" key="1">
    <source>
        <dbReference type="SAM" id="MobiDB-lite"/>
    </source>
</evidence>
<dbReference type="AlphaFoldDB" id="A0A8K0FVV5"/>
<keyword evidence="3" id="KW-1185">Reference proteome</keyword>
<dbReference type="EMBL" id="VTPC01091160">
    <property type="protein sequence ID" value="KAF2879465.1"/>
    <property type="molecule type" value="Genomic_DNA"/>
</dbReference>
<organism evidence="2 3">
    <name type="scientific">Ignelater luminosus</name>
    <name type="common">Cucubano</name>
    <name type="synonym">Pyrophorus luminosus</name>
    <dbReference type="NCBI Taxonomy" id="2038154"/>
    <lineage>
        <taxon>Eukaryota</taxon>
        <taxon>Metazoa</taxon>
        <taxon>Ecdysozoa</taxon>
        <taxon>Arthropoda</taxon>
        <taxon>Hexapoda</taxon>
        <taxon>Insecta</taxon>
        <taxon>Pterygota</taxon>
        <taxon>Neoptera</taxon>
        <taxon>Endopterygota</taxon>
        <taxon>Coleoptera</taxon>
        <taxon>Polyphaga</taxon>
        <taxon>Elateriformia</taxon>
        <taxon>Elateroidea</taxon>
        <taxon>Elateridae</taxon>
        <taxon>Agrypninae</taxon>
        <taxon>Pyrophorini</taxon>
        <taxon>Ignelater</taxon>
    </lineage>
</organism>
<evidence type="ECO:0000313" key="2">
    <source>
        <dbReference type="EMBL" id="KAF2879465.1"/>
    </source>
</evidence>
<accession>A0A8K0FVV5</accession>
<evidence type="ECO:0000313" key="3">
    <source>
        <dbReference type="Proteomes" id="UP000801492"/>
    </source>
</evidence>
<sequence>MQEMPFISYLQFKNIVGEERINLFERIEKFDNQSIDEYILLYKIYREFRKTETTNSTSDIEIENTDIIFEENVGNIQSQEFLTTDTIDNKQYETTNSTADIKIENIDIIFEENIEKLELKKQEQERKESRKTERLLKHDEKQ</sequence>
<comment type="caution">
    <text evidence="2">The sequence shown here is derived from an EMBL/GenBank/DDBJ whole genome shotgun (WGS) entry which is preliminary data.</text>
</comment>
<gene>
    <name evidence="2" type="ORF">ILUMI_26712</name>
</gene>
<reference evidence="2" key="1">
    <citation type="submission" date="2019-08" db="EMBL/GenBank/DDBJ databases">
        <title>The genome of the North American firefly Photinus pyralis.</title>
        <authorList>
            <consortium name="Photinus pyralis genome working group"/>
            <person name="Fallon T.R."/>
            <person name="Sander Lower S.E."/>
            <person name="Weng J.-K."/>
        </authorList>
    </citation>
    <scope>NUCLEOTIDE SEQUENCE</scope>
    <source>
        <strain evidence="2">TRF0915ILg1</strain>
        <tissue evidence="2">Whole body</tissue>
    </source>
</reference>
<dbReference type="Proteomes" id="UP000801492">
    <property type="component" value="Unassembled WGS sequence"/>
</dbReference>
<proteinExistence type="predicted"/>
<protein>
    <submittedName>
        <fullName evidence="2">Uncharacterized protein</fullName>
    </submittedName>
</protein>
<name>A0A8K0FVV5_IGNLU</name>